<evidence type="ECO:0000256" key="1">
    <source>
        <dbReference type="ARBA" id="ARBA00022441"/>
    </source>
</evidence>
<gene>
    <name evidence="4" type="ORF">FWILDA_LOCUS9012</name>
</gene>
<dbReference type="InterPro" id="IPR015915">
    <property type="entry name" value="Kelch-typ_b-propeller"/>
</dbReference>
<dbReference type="EMBL" id="CAMKVN010002037">
    <property type="protein sequence ID" value="CAI2179287.1"/>
    <property type="molecule type" value="Genomic_DNA"/>
</dbReference>
<sequence length="262" mass="29347">MSISLKFCCIFIIFVICSTLLRVESFTPKERLAHSSVLVGDKLYFFGGAGSDSIWKSMGNCSINNDPNIYLFGGYMVDNDLSDSFTSIIYRFNVNYSTWSIPPVGGISPERRRLLIVMEIHQQQNTLIIWSFLMPLDYHGQLFLRLTHRDNETSYTATLLPNGFIVYIGGYEIKENGDYIVVDIKQTNLYDTNSLTWSLKTAGFTSQIQSRLGHTAVIAPNGKIIIYGGSKRIGNIKLSRVFPDISDVGTVPSIIMISLGII</sequence>
<keyword evidence="3" id="KW-0732">Signal</keyword>
<evidence type="ECO:0000313" key="4">
    <source>
        <dbReference type="EMBL" id="CAI2179287.1"/>
    </source>
</evidence>
<dbReference type="AlphaFoldDB" id="A0A9W4SSI6"/>
<evidence type="ECO:0000256" key="2">
    <source>
        <dbReference type="ARBA" id="ARBA00022737"/>
    </source>
</evidence>
<evidence type="ECO:0000256" key="3">
    <source>
        <dbReference type="SAM" id="SignalP"/>
    </source>
</evidence>
<reference evidence="4" key="1">
    <citation type="submission" date="2022-08" db="EMBL/GenBank/DDBJ databases">
        <authorList>
            <person name="Kallberg Y."/>
            <person name="Tangrot J."/>
            <person name="Rosling A."/>
        </authorList>
    </citation>
    <scope>NUCLEOTIDE SEQUENCE</scope>
    <source>
        <strain evidence="4">Wild A</strain>
    </source>
</reference>
<dbReference type="SUPFAM" id="SSF117281">
    <property type="entry name" value="Kelch motif"/>
    <property type="match status" value="1"/>
</dbReference>
<feature type="chain" id="PRO_5040941041" evidence="3">
    <location>
        <begin position="26"/>
        <end position="262"/>
    </location>
</feature>
<feature type="signal peptide" evidence="3">
    <location>
        <begin position="1"/>
        <end position="25"/>
    </location>
</feature>
<proteinExistence type="predicted"/>
<dbReference type="PANTHER" id="PTHR46093">
    <property type="entry name" value="ACYL-COA-BINDING DOMAIN-CONTAINING PROTEIN 5"/>
    <property type="match status" value="1"/>
</dbReference>
<dbReference type="Proteomes" id="UP001153678">
    <property type="component" value="Unassembled WGS sequence"/>
</dbReference>
<keyword evidence="5" id="KW-1185">Reference proteome</keyword>
<keyword evidence="2" id="KW-0677">Repeat</keyword>
<comment type="caution">
    <text evidence="4">The sequence shown here is derived from an EMBL/GenBank/DDBJ whole genome shotgun (WGS) entry which is preliminary data.</text>
</comment>
<keyword evidence="1" id="KW-0880">Kelch repeat</keyword>
<organism evidence="4 5">
    <name type="scientific">Funneliformis geosporum</name>
    <dbReference type="NCBI Taxonomy" id="1117311"/>
    <lineage>
        <taxon>Eukaryota</taxon>
        <taxon>Fungi</taxon>
        <taxon>Fungi incertae sedis</taxon>
        <taxon>Mucoromycota</taxon>
        <taxon>Glomeromycotina</taxon>
        <taxon>Glomeromycetes</taxon>
        <taxon>Glomerales</taxon>
        <taxon>Glomeraceae</taxon>
        <taxon>Funneliformis</taxon>
    </lineage>
</organism>
<protein>
    <submittedName>
        <fullName evidence="4">18362_t:CDS:1</fullName>
    </submittedName>
</protein>
<evidence type="ECO:0000313" key="5">
    <source>
        <dbReference type="Proteomes" id="UP001153678"/>
    </source>
</evidence>
<dbReference type="Gene3D" id="2.120.10.80">
    <property type="entry name" value="Kelch-type beta propeller"/>
    <property type="match status" value="2"/>
</dbReference>
<dbReference type="PANTHER" id="PTHR46093:SF18">
    <property type="entry name" value="FIBRONECTIN TYPE-III DOMAIN-CONTAINING PROTEIN"/>
    <property type="match status" value="1"/>
</dbReference>
<accession>A0A9W4SSI6</accession>
<name>A0A9W4SSI6_9GLOM</name>
<dbReference type="OrthoDB" id="45365at2759"/>